<dbReference type="PANTHER" id="PTHR20857">
    <property type="entry name" value="THIAMINE-PHOSPHATE PYROPHOSPHORYLASE"/>
    <property type="match status" value="1"/>
</dbReference>
<evidence type="ECO:0000259" key="3">
    <source>
        <dbReference type="Pfam" id="PF02581"/>
    </source>
</evidence>
<proteinExistence type="predicted"/>
<name>A0ABY9KT58_9BACI</name>
<dbReference type="InterPro" id="IPR013785">
    <property type="entry name" value="Aldolase_TIM"/>
</dbReference>
<gene>
    <name evidence="4" type="ORF">QR721_10255</name>
</gene>
<organism evidence="4 5">
    <name type="scientific">Aciduricibacillus chroicocephali</name>
    <dbReference type="NCBI Taxonomy" id="3054939"/>
    <lineage>
        <taxon>Bacteria</taxon>
        <taxon>Bacillati</taxon>
        <taxon>Bacillota</taxon>
        <taxon>Bacilli</taxon>
        <taxon>Bacillales</taxon>
        <taxon>Bacillaceae</taxon>
        <taxon>Aciduricibacillus</taxon>
    </lineage>
</organism>
<dbReference type="PANTHER" id="PTHR20857:SF22">
    <property type="entry name" value="THIAZOLE TAUTOMERASE"/>
    <property type="match status" value="1"/>
</dbReference>
<evidence type="ECO:0000256" key="1">
    <source>
        <dbReference type="ARBA" id="ARBA00004948"/>
    </source>
</evidence>
<dbReference type="SUPFAM" id="SSF51391">
    <property type="entry name" value="Thiamin phosphate synthase"/>
    <property type="match status" value="1"/>
</dbReference>
<keyword evidence="2" id="KW-0784">Thiamine biosynthesis</keyword>
<comment type="pathway">
    <text evidence="1">Cofactor biosynthesis; thiamine diphosphate biosynthesis.</text>
</comment>
<protein>
    <submittedName>
        <fullName evidence="4">Thiamine phosphate synthase</fullName>
    </submittedName>
</protein>
<feature type="domain" description="Thiamine phosphate synthase/TenI" evidence="3">
    <location>
        <begin position="21"/>
        <end position="192"/>
    </location>
</feature>
<dbReference type="InterPro" id="IPR022998">
    <property type="entry name" value="ThiamineP_synth_TenI"/>
</dbReference>
<evidence type="ECO:0000313" key="4">
    <source>
        <dbReference type="EMBL" id="WLV24013.1"/>
    </source>
</evidence>
<reference evidence="4" key="1">
    <citation type="submission" date="2023-06" db="EMBL/GenBank/DDBJ databases">
        <title>A Treasure from Seagulls: Isolation and Description of Aciduricobacillus qingdaonensis gen. nov., sp. nov., a Rare Obligately Uric Acid-utilizing Member in the Family Bacillaceae.</title>
        <authorList>
            <person name="Liu W."/>
            <person name="Wang B."/>
        </authorList>
    </citation>
    <scope>NUCLEOTIDE SEQUENCE</scope>
    <source>
        <strain evidence="4">44XB</strain>
    </source>
</reference>
<dbReference type="CDD" id="cd00564">
    <property type="entry name" value="TMP_TenI"/>
    <property type="match status" value="1"/>
</dbReference>
<dbReference type="RefSeq" id="WP_348026614.1">
    <property type="nucleotide sequence ID" value="NZ_CP129113.1"/>
</dbReference>
<keyword evidence="5" id="KW-1185">Reference proteome</keyword>
<sequence>MNLVNRQHSGGATLLKKELHIISDIIFDEHDFIETTKEIHPFITAVHLRVKAWSAHKLYTLVERLTEKGIPGNKIYINDRVDVAIAAGTGGVQLNYRSLPVSKVREAFPSIRVGKTIHTIDEAKLAESEGADYIMFGKIFEEVASLDAHEQGFEKLKELYEAVNLPIIAYGGITARNIESVLPYASGIAVESSTWQAVDRPVMIKQFYNLLMPD</sequence>
<dbReference type="Pfam" id="PF02581">
    <property type="entry name" value="TMP-TENI"/>
    <property type="match status" value="1"/>
</dbReference>
<accession>A0ABY9KT58</accession>
<evidence type="ECO:0000313" key="5">
    <source>
        <dbReference type="Proteomes" id="UP001180087"/>
    </source>
</evidence>
<evidence type="ECO:0000256" key="2">
    <source>
        <dbReference type="ARBA" id="ARBA00022977"/>
    </source>
</evidence>
<dbReference type="Gene3D" id="3.20.20.70">
    <property type="entry name" value="Aldolase class I"/>
    <property type="match status" value="1"/>
</dbReference>
<dbReference type="Proteomes" id="UP001180087">
    <property type="component" value="Chromosome"/>
</dbReference>
<dbReference type="InterPro" id="IPR036206">
    <property type="entry name" value="ThiamineP_synth_sf"/>
</dbReference>
<dbReference type="EMBL" id="CP129113">
    <property type="protein sequence ID" value="WLV24013.1"/>
    <property type="molecule type" value="Genomic_DNA"/>
</dbReference>